<dbReference type="STRING" id="994573.T472_0214605"/>
<evidence type="ECO:0000313" key="1">
    <source>
        <dbReference type="EMBL" id="ETA79751.1"/>
    </source>
</evidence>
<dbReference type="InterPro" id="IPR032710">
    <property type="entry name" value="NTF2-like_dom_sf"/>
</dbReference>
<dbReference type="RefSeq" id="WP_023388719.1">
    <property type="nucleotide sequence ID" value="NZ_AXUN02000198.1"/>
</dbReference>
<evidence type="ECO:0000313" key="2">
    <source>
        <dbReference type="Proteomes" id="UP000017747"/>
    </source>
</evidence>
<accession>V7I392</accession>
<name>V7I392_9CLOT</name>
<dbReference type="AlphaFoldDB" id="V7I392"/>
<proteinExistence type="predicted"/>
<dbReference type="SUPFAM" id="SSF54427">
    <property type="entry name" value="NTF2-like"/>
    <property type="match status" value="1"/>
</dbReference>
<dbReference type="EMBL" id="AXUN02000198">
    <property type="protein sequence ID" value="ETA79751.1"/>
    <property type="molecule type" value="Genomic_DNA"/>
</dbReference>
<comment type="caution">
    <text evidence="1">The sequence shown here is derived from an EMBL/GenBank/DDBJ whole genome shotgun (WGS) entry which is preliminary data.</text>
</comment>
<protein>
    <recommendedName>
        <fullName evidence="3">SnoaL-like domain-containing protein</fullName>
    </recommendedName>
</protein>
<organism evidence="1 2">
    <name type="scientific">Youngiibacter fragilis 232.1</name>
    <dbReference type="NCBI Taxonomy" id="994573"/>
    <lineage>
        <taxon>Bacteria</taxon>
        <taxon>Bacillati</taxon>
        <taxon>Bacillota</taxon>
        <taxon>Clostridia</taxon>
        <taxon>Eubacteriales</taxon>
        <taxon>Clostridiaceae</taxon>
        <taxon>Youngiibacter</taxon>
    </lineage>
</organism>
<dbReference type="Gene3D" id="3.10.450.50">
    <property type="match status" value="1"/>
</dbReference>
<gene>
    <name evidence="1" type="ORF">T472_0214605</name>
</gene>
<keyword evidence="2" id="KW-1185">Reference proteome</keyword>
<reference evidence="1 2" key="1">
    <citation type="journal article" date="2014" name="Genome Announc.">
        <title>Genome Sequence of Youngiibacter fragilis, the Type Strain of the Genus Youngiibacter.</title>
        <authorList>
            <person name="Wawrik C.B."/>
            <person name="Callaghan A.V."/>
            <person name="Stamps B.W."/>
            <person name="Wawrik B."/>
        </authorList>
    </citation>
    <scope>NUCLEOTIDE SEQUENCE [LARGE SCALE GENOMIC DNA]</scope>
    <source>
        <strain evidence="1 2">232.1</strain>
    </source>
</reference>
<dbReference type="Proteomes" id="UP000017747">
    <property type="component" value="Unassembled WGS sequence"/>
</dbReference>
<sequence>MGEIASIDLIRAAVDAYNSNDVYKILAMTADDSVWTTSSWTFRGKEVSYLDI</sequence>
<evidence type="ECO:0008006" key="3">
    <source>
        <dbReference type="Google" id="ProtNLM"/>
    </source>
</evidence>